<dbReference type="AlphaFoldDB" id="A0A4V3DXQ4"/>
<evidence type="ECO:0000259" key="1">
    <source>
        <dbReference type="PROSITE" id="PS50234"/>
    </source>
</evidence>
<dbReference type="Pfam" id="PF13519">
    <property type="entry name" value="VWA_2"/>
    <property type="match status" value="1"/>
</dbReference>
<organism evidence="2 3">
    <name type="scientific">Enterovirga rhinocerotis</name>
    <dbReference type="NCBI Taxonomy" id="1339210"/>
    <lineage>
        <taxon>Bacteria</taxon>
        <taxon>Pseudomonadati</taxon>
        <taxon>Pseudomonadota</taxon>
        <taxon>Alphaproteobacteria</taxon>
        <taxon>Hyphomicrobiales</taxon>
        <taxon>Methylobacteriaceae</taxon>
        <taxon>Enterovirga</taxon>
    </lineage>
</organism>
<reference evidence="2 3" key="1">
    <citation type="submission" date="2019-03" db="EMBL/GenBank/DDBJ databases">
        <title>Genomic Encyclopedia of Type Strains, Phase IV (KMG-IV): sequencing the most valuable type-strain genomes for metagenomic binning, comparative biology and taxonomic classification.</title>
        <authorList>
            <person name="Goeker M."/>
        </authorList>
    </citation>
    <scope>NUCLEOTIDE SEQUENCE [LARGE SCALE GENOMIC DNA]</scope>
    <source>
        <strain evidence="2 3">DSM 25903</strain>
    </source>
</reference>
<comment type="caution">
    <text evidence="2">The sequence shown here is derived from an EMBL/GenBank/DDBJ whole genome shotgun (WGS) entry which is preliminary data.</text>
</comment>
<proteinExistence type="predicted"/>
<accession>A0A4V3DXQ4</accession>
<dbReference type="EMBL" id="SNZR01000013">
    <property type="protein sequence ID" value="TDR89679.1"/>
    <property type="molecule type" value="Genomic_DNA"/>
</dbReference>
<dbReference type="SMART" id="SM00327">
    <property type="entry name" value="VWA"/>
    <property type="match status" value="1"/>
</dbReference>
<feature type="domain" description="VWFA" evidence="1">
    <location>
        <begin position="52"/>
        <end position="231"/>
    </location>
</feature>
<dbReference type="InterPro" id="IPR002035">
    <property type="entry name" value="VWF_A"/>
</dbReference>
<sequence>MPAPCQREARGYDETAFLPATKGMTMLRAVCVLLGVAMLLAVQGAAHAEAPATIIVLDGSGSMRGKIGGRAKHEIARETVMDVLQRFPQGRALGLMAYGHRTKGECGDIELMVPPAKGSAAAIGEAVKGMRFLGMTPLSEAVRQAAAALRHTEQAATVVLVTDGLETCRADPCAVGAELEASGVDFTAHVIGFGLTAAEGAKVACLAEKTGGRYIAAGDRKALAEALQEAVAEPSPAVAPARRTYHPGRPLMPDVALEPTGGTTGDTAEAPPQVTFPPTGTIAQCAKVCEDQTLCAAWRYEPKGSHFIDDARCFTFGAATEFDWKTYDPAEGWASGIKDGARLLIRPYPEP</sequence>
<dbReference type="Proteomes" id="UP000295122">
    <property type="component" value="Unassembled WGS sequence"/>
</dbReference>
<evidence type="ECO:0000313" key="2">
    <source>
        <dbReference type="EMBL" id="TDR89679.1"/>
    </source>
</evidence>
<gene>
    <name evidence="2" type="ORF">EV668_2514</name>
</gene>
<dbReference type="PROSITE" id="PS50234">
    <property type="entry name" value="VWFA"/>
    <property type="match status" value="1"/>
</dbReference>
<evidence type="ECO:0000313" key="3">
    <source>
        <dbReference type="Proteomes" id="UP000295122"/>
    </source>
</evidence>
<protein>
    <submittedName>
        <fullName evidence="2">von Willebrand factor type A domain-containing protein</fullName>
    </submittedName>
</protein>
<dbReference type="Gene3D" id="3.40.50.410">
    <property type="entry name" value="von Willebrand factor, type A domain"/>
    <property type="match status" value="1"/>
</dbReference>
<keyword evidence="3" id="KW-1185">Reference proteome</keyword>
<dbReference type="InterPro" id="IPR036465">
    <property type="entry name" value="vWFA_dom_sf"/>
</dbReference>
<dbReference type="SUPFAM" id="SSF53300">
    <property type="entry name" value="vWA-like"/>
    <property type="match status" value="1"/>
</dbReference>
<name>A0A4V3DXQ4_9HYPH</name>